<organism evidence="7 8">
    <name type="scientific">Peribacillus simplex</name>
    <dbReference type="NCBI Taxonomy" id="1478"/>
    <lineage>
        <taxon>Bacteria</taxon>
        <taxon>Bacillati</taxon>
        <taxon>Bacillota</taxon>
        <taxon>Bacilli</taxon>
        <taxon>Bacillales</taxon>
        <taxon>Bacillaceae</taxon>
        <taxon>Peribacillus</taxon>
    </lineage>
</organism>
<gene>
    <name evidence="7" type="ORF">FC678_14500</name>
</gene>
<feature type="transmembrane region" description="Helical" evidence="4">
    <location>
        <begin position="79"/>
        <end position="102"/>
    </location>
</feature>
<feature type="transmembrane region" description="Helical" evidence="4">
    <location>
        <begin position="31"/>
        <end position="48"/>
    </location>
</feature>
<evidence type="ECO:0000313" key="8">
    <source>
        <dbReference type="Proteomes" id="UP000309170"/>
    </source>
</evidence>
<feature type="transmembrane region" description="Helical" evidence="4">
    <location>
        <begin position="153"/>
        <end position="172"/>
    </location>
</feature>
<dbReference type="Gene3D" id="1.10.287.130">
    <property type="match status" value="1"/>
</dbReference>
<dbReference type="GO" id="GO:0000155">
    <property type="term" value="F:phosphorelay sensor kinase activity"/>
    <property type="evidence" value="ECO:0007669"/>
    <property type="project" value="InterPro"/>
</dbReference>
<evidence type="ECO:0000256" key="2">
    <source>
        <dbReference type="ARBA" id="ARBA00022679"/>
    </source>
</evidence>
<feature type="transmembrane region" description="Helical" evidence="4">
    <location>
        <begin position="178"/>
        <end position="200"/>
    </location>
</feature>
<dbReference type="InterPro" id="IPR039506">
    <property type="entry name" value="SPOB_a"/>
</dbReference>
<dbReference type="AlphaFoldDB" id="A0A9X8ZG46"/>
<evidence type="ECO:0000256" key="1">
    <source>
        <dbReference type="ARBA" id="ARBA00022553"/>
    </source>
</evidence>
<keyword evidence="4" id="KW-1133">Transmembrane helix</keyword>
<feature type="domain" description="SpoOB alpha-helical" evidence="6">
    <location>
        <begin position="218"/>
        <end position="274"/>
    </location>
</feature>
<dbReference type="EMBL" id="SZNT01000202">
    <property type="protein sequence ID" value="TKH10535.1"/>
    <property type="molecule type" value="Genomic_DNA"/>
</dbReference>
<evidence type="ECO:0000313" key="7">
    <source>
        <dbReference type="EMBL" id="TKH10535.1"/>
    </source>
</evidence>
<dbReference type="RefSeq" id="WP_137023846.1">
    <property type="nucleotide sequence ID" value="NZ_SZNT01000202.1"/>
</dbReference>
<evidence type="ECO:0000256" key="4">
    <source>
        <dbReference type="SAM" id="Phobius"/>
    </source>
</evidence>
<dbReference type="InterPro" id="IPR036890">
    <property type="entry name" value="HATPase_C_sf"/>
</dbReference>
<reference evidence="7 8" key="1">
    <citation type="journal article" date="2019" name="Environ. Microbiol.">
        <title>An active ?-lactamase is a part of an orchestrated cell wall stress resistance network of Bacillus subtilis and related rhizosphere species.</title>
        <authorList>
            <person name="Bucher T."/>
            <person name="Keren-Paz A."/>
            <person name="Hausser J."/>
            <person name="Olender T."/>
            <person name="Cytryn E."/>
            <person name="Kolodkin-Gal I."/>
        </authorList>
    </citation>
    <scope>NUCLEOTIDE SEQUENCE [LARGE SCALE GENOMIC DNA]</scope>
    <source>
        <strain evidence="7 8">I4</strain>
    </source>
</reference>
<dbReference type="PANTHER" id="PTHR40448">
    <property type="entry name" value="TWO-COMPONENT SENSOR HISTIDINE KINASE"/>
    <property type="match status" value="1"/>
</dbReference>
<evidence type="ECO:0000256" key="3">
    <source>
        <dbReference type="ARBA" id="ARBA00022777"/>
    </source>
</evidence>
<keyword evidence="3" id="KW-0418">Kinase</keyword>
<dbReference type="Pfam" id="PF14689">
    <property type="entry name" value="SPOB_a"/>
    <property type="match status" value="1"/>
</dbReference>
<sequence>MLLSIFGGFLETGVIILVGYRLIGISLKDKMIPICIVSFYGSIILLMVKETLPSITYLLVTILAIGFLLTFVTNLNSFASIIAVLLGCLLLLISEVIGFTLFKDFPYIHSLSALPLARAIPHLVIMVIFYVILRKANYYIPIPVKKKQNKNDAILSVLVFLFGLLFLFYIFVFEFKQLKFLSITSATVLVLITISLLYLIRYHMVKKIEDLAVSIDGQYEEDISKHITTMRSQRHDFIHHILALKQMLNSGKYNDSVDYINSVLEEISYVSDVLPIASEAVGGLLLSYKEKGAKKGINMYYYIADDLSSFPCKIYETNKILGNLILNAIEAVDQLEEEKRYINMKIQRNDVHYILEVSNFIEGGTFENIGSIFEQGFTTKTNACNTGQGLAIVESLVMQYGGHIYPEVIDDMITFIVKIPHGGQYV</sequence>
<keyword evidence="1" id="KW-0597">Phosphoprotein</keyword>
<dbReference type="Gene3D" id="3.30.565.10">
    <property type="entry name" value="Histidine kinase-like ATPase, C-terminal domain"/>
    <property type="match status" value="1"/>
</dbReference>
<feature type="domain" description="Sensor histidine kinase NatK-like C-terminal" evidence="5">
    <location>
        <begin position="317"/>
        <end position="420"/>
    </location>
</feature>
<keyword evidence="2" id="KW-0808">Transferase</keyword>
<dbReference type="PANTHER" id="PTHR40448:SF1">
    <property type="entry name" value="TWO-COMPONENT SENSOR HISTIDINE KINASE"/>
    <property type="match status" value="1"/>
</dbReference>
<feature type="transmembrane region" description="Helical" evidence="4">
    <location>
        <begin position="114"/>
        <end position="133"/>
    </location>
</feature>
<dbReference type="SUPFAM" id="SSF55890">
    <property type="entry name" value="Sporulation response regulatory protein Spo0B"/>
    <property type="match status" value="1"/>
</dbReference>
<dbReference type="SUPFAM" id="SSF55874">
    <property type="entry name" value="ATPase domain of HSP90 chaperone/DNA topoisomerase II/histidine kinase"/>
    <property type="match status" value="1"/>
</dbReference>
<evidence type="ECO:0000259" key="6">
    <source>
        <dbReference type="Pfam" id="PF14689"/>
    </source>
</evidence>
<dbReference type="InterPro" id="IPR016120">
    <property type="entry name" value="Sig_transdc_His_kin_SpoOB"/>
</dbReference>
<name>A0A9X8ZG46_9BACI</name>
<proteinExistence type="predicted"/>
<keyword evidence="4" id="KW-0472">Membrane</keyword>
<protein>
    <submittedName>
        <fullName evidence="7">GHKL domain-containing protein</fullName>
    </submittedName>
</protein>
<dbReference type="GO" id="GO:0042802">
    <property type="term" value="F:identical protein binding"/>
    <property type="evidence" value="ECO:0007669"/>
    <property type="project" value="TreeGrafter"/>
</dbReference>
<keyword evidence="4" id="KW-0812">Transmembrane</keyword>
<dbReference type="InterPro" id="IPR032834">
    <property type="entry name" value="NatK-like_C"/>
</dbReference>
<feature type="transmembrane region" description="Helical" evidence="4">
    <location>
        <begin position="54"/>
        <end position="72"/>
    </location>
</feature>
<dbReference type="Proteomes" id="UP000309170">
    <property type="component" value="Unassembled WGS sequence"/>
</dbReference>
<comment type="caution">
    <text evidence="7">The sequence shown here is derived from an EMBL/GenBank/DDBJ whole genome shotgun (WGS) entry which is preliminary data.</text>
</comment>
<evidence type="ECO:0000259" key="5">
    <source>
        <dbReference type="Pfam" id="PF14501"/>
    </source>
</evidence>
<feature type="transmembrane region" description="Helical" evidence="4">
    <location>
        <begin position="6"/>
        <end position="24"/>
    </location>
</feature>
<accession>A0A9X8ZG46</accession>
<dbReference type="Pfam" id="PF14501">
    <property type="entry name" value="HATPase_c_5"/>
    <property type="match status" value="1"/>
</dbReference>